<proteinExistence type="predicted"/>
<dbReference type="EMBL" id="RBNX01000148">
    <property type="protein sequence ID" value="RML79634.1"/>
    <property type="molecule type" value="Genomic_DNA"/>
</dbReference>
<dbReference type="AlphaFoldDB" id="A0AAX1VT14"/>
<gene>
    <name evidence="1" type="ORF">ALQ89_01221</name>
</gene>
<organism evidence="1 2">
    <name type="scientific">Pseudomonas amygdali pv. tabaci</name>
    <name type="common">Pseudomonas syringae pv. tabaci</name>
    <dbReference type="NCBI Taxonomy" id="322"/>
    <lineage>
        <taxon>Bacteria</taxon>
        <taxon>Pseudomonadati</taxon>
        <taxon>Pseudomonadota</taxon>
        <taxon>Gammaproteobacteria</taxon>
        <taxon>Pseudomonadales</taxon>
        <taxon>Pseudomonadaceae</taxon>
        <taxon>Pseudomonas</taxon>
        <taxon>Pseudomonas amygdali</taxon>
    </lineage>
</organism>
<name>A0AAX1VT14_PSEAJ</name>
<reference evidence="1 2" key="1">
    <citation type="submission" date="2018-08" db="EMBL/GenBank/DDBJ databases">
        <title>Recombination of ecologically and evolutionarily significant loci maintains genetic cohesion in the Pseudomonas syringae species complex.</title>
        <authorList>
            <person name="Dillon M."/>
            <person name="Thakur S."/>
            <person name="Almeida R.N.D."/>
            <person name="Weir B.S."/>
            <person name="Guttman D.S."/>
        </authorList>
    </citation>
    <scope>NUCLEOTIDE SEQUENCE [LARGE SCALE GENOMIC DNA]</scope>
    <source>
        <strain evidence="1 2">ICMP 2851</strain>
    </source>
</reference>
<sequence>MRIYMVQRNKICSYCDTAYVTTQYKSKYCTPACRVASNNANARNKKESTRLSKAEKRIARLPVSEHWLWLSREVRRAGTVECLQGHTPETLTQLFELYNYKHRTYAYNPESRTSKFHTAHMSPVKGVHSVGCLHPHNLFIAPALANQVHSNKSYEGMGLSVSRASLKQKWLIADDTSDKDVLAKVVKYLGSVLVKYADNNKINTSPRLSQALWINNNIPDCGFTLNQLEKKGKRELDKMRATFENKELYEVDLSSKRSIVVALDESIRLTEQLPAGIHRDNIVFFTPVLRAVGAWLSREPDQEGLSSVLEQPYGAMWAPLKLREGMDASKLRDFVSFQTFQAMQGNQVDKKLVLNTLRKYLFATDISPDYSRSNDSIQKWHGDQYERFYKQVPMVQDAIISLGLCTKLQEYEYLEEAKVANAELATFESFNYVCGTDEYDYSMLNIQIEDDYQPNPSNPNLRRFIEPIYADF</sequence>
<evidence type="ECO:0000313" key="1">
    <source>
        <dbReference type="EMBL" id="RML79634.1"/>
    </source>
</evidence>
<dbReference type="Proteomes" id="UP000280350">
    <property type="component" value="Unassembled WGS sequence"/>
</dbReference>
<accession>A0AAX1VT14</accession>
<protein>
    <submittedName>
        <fullName evidence="1">Uncharacterized protein</fullName>
    </submittedName>
</protein>
<comment type="caution">
    <text evidence="1">The sequence shown here is derived from an EMBL/GenBank/DDBJ whole genome shotgun (WGS) entry which is preliminary data.</text>
</comment>
<evidence type="ECO:0000313" key="2">
    <source>
        <dbReference type="Proteomes" id="UP000280350"/>
    </source>
</evidence>